<organism evidence="1 2">
    <name type="scientific">Clostridium cadaveris</name>
    <dbReference type="NCBI Taxonomy" id="1529"/>
    <lineage>
        <taxon>Bacteria</taxon>
        <taxon>Bacillati</taxon>
        <taxon>Bacillota</taxon>
        <taxon>Clostridia</taxon>
        <taxon>Eubacteriales</taxon>
        <taxon>Clostridiaceae</taxon>
        <taxon>Clostridium</taxon>
    </lineage>
</organism>
<dbReference type="RefSeq" id="WP_278336706.1">
    <property type="nucleotide sequence ID" value="NZ_FOOE01000010.1"/>
</dbReference>
<gene>
    <name evidence="1" type="ORF">SAMN04487885_110116</name>
</gene>
<dbReference type="Proteomes" id="UP000182135">
    <property type="component" value="Unassembled WGS sequence"/>
</dbReference>
<dbReference type="AlphaFoldDB" id="A0A1I2LL58"/>
<dbReference type="EMBL" id="FOOE01000010">
    <property type="protein sequence ID" value="SFF79190.1"/>
    <property type="molecule type" value="Genomic_DNA"/>
</dbReference>
<accession>A0A1I2LL58</accession>
<evidence type="ECO:0000313" key="2">
    <source>
        <dbReference type="Proteomes" id="UP000182135"/>
    </source>
</evidence>
<proteinExistence type="predicted"/>
<reference evidence="1 2" key="1">
    <citation type="submission" date="2016-10" db="EMBL/GenBank/DDBJ databases">
        <authorList>
            <person name="de Groot N.N."/>
        </authorList>
    </citation>
    <scope>NUCLEOTIDE SEQUENCE [LARGE SCALE GENOMIC DNA]</scope>
    <source>
        <strain evidence="1 2">NLAE-zl-G419</strain>
    </source>
</reference>
<keyword evidence="2" id="KW-1185">Reference proteome</keyword>
<name>A0A1I2LL58_9CLOT</name>
<sequence>MKKKSKLIITAAALGALVATLAKDKKKSNKRYKKINFTRLT</sequence>
<evidence type="ECO:0000313" key="1">
    <source>
        <dbReference type="EMBL" id="SFF79190.1"/>
    </source>
</evidence>
<protein>
    <submittedName>
        <fullName evidence="1">Uncharacterized protein</fullName>
    </submittedName>
</protein>